<proteinExistence type="inferred from homology"/>
<feature type="transmembrane region" description="Helical" evidence="10">
    <location>
        <begin position="285"/>
        <end position="307"/>
    </location>
</feature>
<keyword evidence="5 10" id="KW-0812">Transmembrane</keyword>
<dbReference type="PANTHER" id="PTHR22950">
    <property type="entry name" value="AMINO ACID TRANSPORTER"/>
    <property type="match status" value="1"/>
</dbReference>
<dbReference type="GO" id="GO:0000329">
    <property type="term" value="C:fungal-type vacuole membrane"/>
    <property type="evidence" value="ECO:0007669"/>
    <property type="project" value="TreeGrafter"/>
</dbReference>
<feature type="transmembrane region" description="Helical" evidence="10">
    <location>
        <begin position="487"/>
        <end position="506"/>
    </location>
</feature>
<keyword evidence="6" id="KW-0029">Amino-acid transport</keyword>
<evidence type="ECO:0000256" key="7">
    <source>
        <dbReference type="ARBA" id="ARBA00022989"/>
    </source>
</evidence>
<keyword evidence="7 10" id="KW-1133">Transmembrane helix</keyword>
<dbReference type="Proteomes" id="UP000245942">
    <property type="component" value="Unassembled WGS sequence"/>
</dbReference>
<dbReference type="GO" id="GO:0005290">
    <property type="term" value="F:L-histidine transmembrane transporter activity"/>
    <property type="evidence" value="ECO:0007669"/>
    <property type="project" value="TreeGrafter"/>
</dbReference>
<feature type="compositionally biased region" description="Gly residues" evidence="9">
    <location>
        <begin position="16"/>
        <end position="26"/>
    </location>
</feature>
<comment type="similarity">
    <text evidence="2">Belongs to the amino acid/polyamine transporter 2 family.</text>
</comment>
<accession>A0A316U909</accession>
<feature type="domain" description="Amino acid transporter transmembrane" evidence="11">
    <location>
        <begin position="49"/>
        <end position="501"/>
    </location>
</feature>
<feature type="region of interest" description="Disordered" evidence="9">
    <location>
        <begin position="365"/>
        <end position="397"/>
    </location>
</feature>
<feature type="transmembrane region" description="Helical" evidence="10">
    <location>
        <begin position="246"/>
        <end position="265"/>
    </location>
</feature>
<evidence type="ECO:0000259" key="11">
    <source>
        <dbReference type="Pfam" id="PF01490"/>
    </source>
</evidence>
<feature type="transmembrane region" description="Helical" evidence="10">
    <location>
        <begin position="80"/>
        <end position="102"/>
    </location>
</feature>
<evidence type="ECO:0000256" key="4">
    <source>
        <dbReference type="ARBA" id="ARBA00022554"/>
    </source>
</evidence>
<feature type="transmembrane region" description="Helical" evidence="10">
    <location>
        <begin position="319"/>
        <end position="341"/>
    </location>
</feature>
<feature type="compositionally biased region" description="Basic and acidic residues" evidence="9">
    <location>
        <begin position="1"/>
        <end position="11"/>
    </location>
</feature>
<dbReference type="GO" id="GO:0061459">
    <property type="term" value="F:L-arginine transmembrane transporter activity"/>
    <property type="evidence" value="ECO:0007669"/>
    <property type="project" value="TreeGrafter"/>
</dbReference>
<evidence type="ECO:0000313" key="12">
    <source>
        <dbReference type="EMBL" id="PWN21652.1"/>
    </source>
</evidence>
<evidence type="ECO:0000256" key="2">
    <source>
        <dbReference type="ARBA" id="ARBA00008066"/>
    </source>
</evidence>
<dbReference type="GO" id="GO:0015189">
    <property type="term" value="F:L-lysine transmembrane transporter activity"/>
    <property type="evidence" value="ECO:0007669"/>
    <property type="project" value="TreeGrafter"/>
</dbReference>
<name>A0A316U909_9BASI</name>
<protein>
    <recommendedName>
        <fullName evidence="11">Amino acid transporter transmembrane domain-containing protein</fullName>
    </recommendedName>
</protein>
<keyword evidence="8 10" id="KW-0472">Membrane</keyword>
<evidence type="ECO:0000256" key="8">
    <source>
        <dbReference type="ARBA" id="ARBA00023136"/>
    </source>
</evidence>
<comment type="subcellular location">
    <subcellularLocation>
        <location evidence="1">Vacuole membrane</location>
        <topology evidence="1">Multi-pass membrane protein</topology>
    </subcellularLocation>
</comment>
<dbReference type="GO" id="GO:0005302">
    <property type="term" value="F:L-tyrosine transmembrane transporter activity"/>
    <property type="evidence" value="ECO:0007669"/>
    <property type="project" value="TreeGrafter"/>
</dbReference>
<evidence type="ECO:0000256" key="6">
    <source>
        <dbReference type="ARBA" id="ARBA00022970"/>
    </source>
</evidence>
<evidence type="ECO:0000256" key="1">
    <source>
        <dbReference type="ARBA" id="ARBA00004128"/>
    </source>
</evidence>
<evidence type="ECO:0000256" key="3">
    <source>
        <dbReference type="ARBA" id="ARBA00022448"/>
    </source>
</evidence>
<feature type="transmembrane region" description="Helical" evidence="10">
    <location>
        <begin position="427"/>
        <end position="445"/>
    </location>
</feature>
<dbReference type="EMBL" id="KZ819325">
    <property type="protein sequence ID" value="PWN21652.1"/>
    <property type="molecule type" value="Genomic_DNA"/>
</dbReference>
<feature type="transmembrane region" description="Helical" evidence="10">
    <location>
        <begin position="179"/>
        <end position="195"/>
    </location>
</feature>
<dbReference type="AlphaFoldDB" id="A0A316U909"/>
<keyword evidence="3" id="KW-0813">Transport</keyword>
<dbReference type="InterPro" id="IPR013057">
    <property type="entry name" value="AA_transpt_TM"/>
</dbReference>
<evidence type="ECO:0000256" key="10">
    <source>
        <dbReference type="SAM" id="Phobius"/>
    </source>
</evidence>
<evidence type="ECO:0000256" key="9">
    <source>
        <dbReference type="SAM" id="MobiDB-lite"/>
    </source>
</evidence>
<feature type="compositionally biased region" description="Basic and acidic residues" evidence="9">
    <location>
        <begin position="380"/>
        <end position="397"/>
    </location>
</feature>
<dbReference type="OrthoDB" id="438545at2759"/>
<dbReference type="GeneID" id="37015974"/>
<feature type="region of interest" description="Disordered" evidence="9">
    <location>
        <begin position="1"/>
        <end position="49"/>
    </location>
</feature>
<feature type="compositionally biased region" description="Acidic residues" evidence="9">
    <location>
        <begin position="369"/>
        <end position="379"/>
    </location>
</feature>
<evidence type="ECO:0000313" key="13">
    <source>
        <dbReference type="Proteomes" id="UP000245942"/>
    </source>
</evidence>
<dbReference type="GO" id="GO:0015194">
    <property type="term" value="F:L-serine transmembrane transporter activity"/>
    <property type="evidence" value="ECO:0007669"/>
    <property type="project" value="TreeGrafter"/>
</dbReference>
<dbReference type="PANTHER" id="PTHR22950:SF678">
    <property type="entry name" value="VACUOLAR AMINO ACID TRANSPORTER 5-RELATED"/>
    <property type="match status" value="1"/>
</dbReference>
<dbReference type="GO" id="GO:0005313">
    <property type="term" value="F:L-glutamate transmembrane transporter activity"/>
    <property type="evidence" value="ECO:0007669"/>
    <property type="project" value="TreeGrafter"/>
</dbReference>
<organism evidence="12 13">
    <name type="scientific">Pseudomicrostroma glucosiphilum</name>
    <dbReference type="NCBI Taxonomy" id="1684307"/>
    <lineage>
        <taxon>Eukaryota</taxon>
        <taxon>Fungi</taxon>
        <taxon>Dikarya</taxon>
        <taxon>Basidiomycota</taxon>
        <taxon>Ustilaginomycotina</taxon>
        <taxon>Exobasidiomycetes</taxon>
        <taxon>Microstromatales</taxon>
        <taxon>Microstromatales incertae sedis</taxon>
        <taxon>Pseudomicrostroma</taxon>
    </lineage>
</organism>
<keyword evidence="13" id="KW-1185">Reference proteome</keyword>
<feature type="transmembrane region" description="Helical" evidence="10">
    <location>
        <begin position="451"/>
        <end position="475"/>
    </location>
</feature>
<dbReference type="Pfam" id="PF01490">
    <property type="entry name" value="Aa_trans"/>
    <property type="match status" value="1"/>
</dbReference>
<keyword evidence="4" id="KW-0926">Vacuole</keyword>
<dbReference type="STRING" id="1684307.A0A316U909"/>
<evidence type="ECO:0000256" key="5">
    <source>
        <dbReference type="ARBA" id="ARBA00022692"/>
    </source>
</evidence>
<feature type="transmembrane region" description="Helical" evidence="10">
    <location>
        <begin position="207"/>
        <end position="226"/>
    </location>
</feature>
<reference evidence="12 13" key="1">
    <citation type="journal article" date="2018" name="Mol. Biol. Evol.">
        <title>Broad Genomic Sampling Reveals a Smut Pathogenic Ancestry of the Fungal Clade Ustilaginomycotina.</title>
        <authorList>
            <person name="Kijpornyongpan T."/>
            <person name="Mondo S.J."/>
            <person name="Barry K."/>
            <person name="Sandor L."/>
            <person name="Lee J."/>
            <person name="Lipzen A."/>
            <person name="Pangilinan J."/>
            <person name="LaButti K."/>
            <person name="Hainaut M."/>
            <person name="Henrissat B."/>
            <person name="Grigoriev I.V."/>
            <person name="Spatafora J.W."/>
            <person name="Aime M.C."/>
        </authorList>
    </citation>
    <scope>NUCLEOTIDE SEQUENCE [LARGE SCALE GENOMIC DNA]</scope>
    <source>
        <strain evidence="12 13">MCA 4718</strain>
    </source>
</reference>
<gene>
    <name evidence="12" type="ORF">BCV69DRAFT_298653</name>
</gene>
<sequence length="531" mass="56598">MDANGSRDAHSAVRGSGSGSGSGGGRSVSISVPPAVPRPRKRTASSNGGASLTSSIANLANTIIGTGMVALPGNFVHTGWLLGLFLIALCGFTGASGLYLLTRCANKLGGRRQSFFSVAMKTIPKGARWFDLAIALKCFGVSISYLIISGQLMPQVVLSFLKAAGHSHDAIPDLLLDRNFWVTLLITLLLPLCFLRKLDSLRHTSYLSLAAVCYLVVIVVFFFINPNLRGSLPPRGEVHIVVLSTHLLPIFPVFVFAFTCAQNMLPVYNELSADDALMHMDRAQWAIGASIGGAGCVYAVVSVLGYLEFGGTLGDNIIAMYPSSSIFVAVGRLSIVLLTIFSYPLQVHPCRAAIEKVIYPPRSGVELPTGDEDDDESADEDRQGQAEDDHDNDNRGDVDHQISLLSGASYPSHSSTAASDEMPLKRWVVITCLILTTTFTIALLVDDLSLILGFVGSLGSTTISFILPGVLYASLHDRNDKLRRPAQALAVWGVFVGTVALGANVLKLIRAGVTVGAGAKADRISALLERW</sequence>
<dbReference type="RefSeq" id="XP_025348812.1">
    <property type="nucleotide sequence ID" value="XM_025494240.1"/>
</dbReference>